<reference evidence="1 2" key="1">
    <citation type="submission" date="2014-04" db="EMBL/GenBank/DDBJ databases">
        <authorList>
            <consortium name="DOE Joint Genome Institute"/>
            <person name="Kuo A."/>
            <person name="Kohler A."/>
            <person name="Jargeat P."/>
            <person name="Nagy L.G."/>
            <person name="Floudas D."/>
            <person name="Copeland A."/>
            <person name="Barry K.W."/>
            <person name="Cichocki N."/>
            <person name="Veneault-Fourrey C."/>
            <person name="LaButti K."/>
            <person name="Lindquist E.A."/>
            <person name="Lipzen A."/>
            <person name="Lundell T."/>
            <person name="Morin E."/>
            <person name="Murat C."/>
            <person name="Sun H."/>
            <person name="Tunlid A."/>
            <person name="Henrissat B."/>
            <person name="Grigoriev I.V."/>
            <person name="Hibbett D.S."/>
            <person name="Martin F."/>
            <person name="Nordberg H.P."/>
            <person name="Cantor M.N."/>
            <person name="Hua S.X."/>
        </authorList>
    </citation>
    <scope>NUCLEOTIDE SEQUENCE [LARGE SCALE GENOMIC DNA]</scope>
    <source>
        <strain evidence="1 2">Ve08.2h10</strain>
    </source>
</reference>
<dbReference type="AlphaFoldDB" id="A0A0D0CI66"/>
<dbReference type="HOGENOM" id="CLU_046752_5_1_1"/>
<evidence type="ECO:0000313" key="1">
    <source>
        <dbReference type="EMBL" id="KIK82372.1"/>
    </source>
</evidence>
<feature type="non-terminal residue" evidence="1">
    <location>
        <position position="1"/>
    </location>
</feature>
<organism evidence="1 2">
    <name type="scientific">Paxillus rubicundulus Ve08.2h10</name>
    <dbReference type="NCBI Taxonomy" id="930991"/>
    <lineage>
        <taxon>Eukaryota</taxon>
        <taxon>Fungi</taxon>
        <taxon>Dikarya</taxon>
        <taxon>Basidiomycota</taxon>
        <taxon>Agaricomycotina</taxon>
        <taxon>Agaricomycetes</taxon>
        <taxon>Agaricomycetidae</taxon>
        <taxon>Boletales</taxon>
        <taxon>Paxilineae</taxon>
        <taxon>Paxillaceae</taxon>
        <taxon>Paxillus</taxon>
    </lineage>
</organism>
<dbReference type="InParanoid" id="A0A0D0CI66"/>
<sequence>KIDVWSIHHSQQFWVWMKEFHLTIVLQFMPGGCTSILQPCDVGIQWVLKHSLKCSYHADIV</sequence>
<reference evidence="2" key="2">
    <citation type="submission" date="2015-01" db="EMBL/GenBank/DDBJ databases">
        <title>Evolutionary Origins and Diversification of the Mycorrhizal Mutualists.</title>
        <authorList>
            <consortium name="DOE Joint Genome Institute"/>
            <consortium name="Mycorrhizal Genomics Consortium"/>
            <person name="Kohler A."/>
            <person name="Kuo A."/>
            <person name="Nagy L.G."/>
            <person name="Floudas D."/>
            <person name="Copeland A."/>
            <person name="Barry K.W."/>
            <person name="Cichocki N."/>
            <person name="Veneault-Fourrey C."/>
            <person name="LaButti K."/>
            <person name="Lindquist E.A."/>
            <person name="Lipzen A."/>
            <person name="Lundell T."/>
            <person name="Morin E."/>
            <person name="Murat C."/>
            <person name="Riley R."/>
            <person name="Ohm R."/>
            <person name="Sun H."/>
            <person name="Tunlid A."/>
            <person name="Henrissat B."/>
            <person name="Grigoriev I.V."/>
            <person name="Hibbett D.S."/>
            <person name="Martin F."/>
        </authorList>
    </citation>
    <scope>NUCLEOTIDE SEQUENCE [LARGE SCALE GENOMIC DNA]</scope>
    <source>
        <strain evidence="2">Ve08.2h10</strain>
    </source>
</reference>
<protein>
    <submittedName>
        <fullName evidence="1">Uncharacterized protein</fullName>
    </submittedName>
</protein>
<proteinExistence type="predicted"/>
<feature type="non-terminal residue" evidence="1">
    <location>
        <position position="61"/>
    </location>
</feature>
<name>A0A0D0CI66_9AGAM</name>
<dbReference type="OrthoDB" id="2669850at2759"/>
<dbReference type="Proteomes" id="UP000054538">
    <property type="component" value="Unassembled WGS sequence"/>
</dbReference>
<gene>
    <name evidence="1" type="ORF">PAXRUDRAFT_99207</name>
</gene>
<dbReference type="EMBL" id="KN825633">
    <property type="protein sequence ID" value="KIK82372.1"/>
    <property type="molecule type" value="Genomic_DNA"/>
</dbReference>
<accession>A0A0D0CI66</accession>
<keyword evidence="2" id="KW-1185">Reference proteome</keyword>
<evidence type="ECO:0000313" key="2">
    <source>
        <dbReference type="Proteomes" id="UP000054538"/>
    </source>
</evidence>